<evidence type="ECO:0000256" key="7">
    <source>
        <dbReference type="SAM" id="Phobius"/>
    </source>
</evidence>
<dbReference type="PROSITE" id="PS50893">
    <property type="entry name" value="ABC_TRANSPORTER_2"/>
    <property type="match status" value="1"/>
</dbReference>
<dbReference type="OrthoDB" id="9806127at2"/>
<dbReference type="Proteomes" id="UP000239814">
    <property type="component" value="Chromosome"/>
</dbReference>
<dbReference type="Pfam" id="PF00664">
    <property type="entry name" value="ABC_membrane"/>
    <property type="match status" value="1"/>
</dbReference>
<evidence type="ECO:0000256" key="1">
    <source>
        <dbReference type="ARBA" id="ARBA00004651"/>
    </source>
</evidence>
<evidence type="ECO:0000256" key="4">
    <source>
        <dbReference type="ARBA" id="ARBA00022840"/>
    </source>
</evidence>
<evidence type="ECO:0000256" key="2">
    <source>
        <dbReference type="ARBA" id="ARBA00022692"/>
    </source>
</evidence>
<dbReference type="InterPro" id="IPR027417">
    <property type="entry name" value="P-loop_NTPase"/>
</dbReference>
<evidence type="ECO:0000256" key="3">
    <source>
        <dbReference type="ARBA" id="ARBA00022741"/>
    </source>
</evidence>
<dbReference type="SMART" id="SM00382">
    <property type="entry name" value="AAA"/>
    <property type="match status" value="1"/>
</dbReference>
<evidence type="ECO:0000313" key="11">
    <source>
        <dbReference type="Proteomes" id="UP000239814"/>
    </source>
</evidence>
<keyword evidence="6 7" id="KW-0472">Membrane</keyword>
<dbReference type="PANTHER" id="PTHR24221:SF590">
    <property type="entry name" value="COMPONENT LINKED WITH THE ASSEMBLY OF CYTOCHROME' TRANSPORT TRANSMEMBRANE ATP-BINDING PROTEIN ABC TRANSPORTER CYDD-RELATED"/>
    <property type="match status" value="1"/>
</dbReference>
<evidence type="ECO:0000259" key="9">
    <source>
        <dbReference type="PROSITE" id="PS50929"/>
    </source>
</evidence>
<dbReference type="CDD" id="cd18584">
    <property type="entry name" value="ABC_6TM_AarD_CydD"/>
    <property type="match status" value="1"/>
</dbReference>
<dbReference type="GO" id="GO:0005524">
    <property type="term" value="F:ATP binding"/>
    <property type="evidence" value="ECO:0007669"/>
    <property type="project" value="UniProtKB-KW"/>
</dbReference>
<evidence type="ECO:0000259" key="8">
    <source>
        <dbReference type="PROSITE" id="PS50893"/>
    </source>
</evidence>
<organism evidence="10 11">
    <name type="scientific">Gordonia iterans</name>
    <dbReference type="NCBI Taxonomy" id="1004901"/>
    <lineage>
        <taxon>Bacteria</taxon>
        <taxon>Bacillati</taxon>
        <taxon>Actinomycetota</taxon>
        <taxon>Actinomycetes</taxon>
        <taxon>Mycobacteriales</taxon>
        <taxon>Gordoniaceae</taxon>
        <taxon>Gordonia</taxon>
    </lineage>
</organism>
<dbReference type="GO" id="GO:0042883">
    <property type="term" value="P:cysteine transport"/>
    <property type="evidence" value="ECO:0007669"/>
    <property type="project" value="InterPro"/>
</dbReference>
<dbReference type="GO" id="GO:0140359">
    <property type="term" value="F:ABC-type transporter activity"/>
    <property type="evidence" value="ECO:0007669"/>
    <property type="project" value="InterPro"/>
</dbReference>
<dbReference type="InterPro" id="IPR011527">
    <property type="entry name" value="ABC1_TM_dom"/>
</dbReference>
<dbReference type="EMBL" id="CP027433">
    <property type="protein sequence ID" value="AVM02010.1"/>
    <property type="molecule type" value="Genomic_DNA"/>
</dbReference>
<proteinExistence type="predicted"/>
<dbReference type="Pfam" id="PF00005">
    <property type="entry name" value="ABC_tran"/>
    <property type="match status" value="1"/>
</dbReference>
<dbReference type="SUPFAM" id="SSF52540">
    <property type="entry name" value="P-loop containing nucleoside triphosphate hydrolases"/>
    <property type="match status" value="1"/>
</dbReference>
<evidence type="ECO:0000256" key="5">
    <source>
        <dbReference type="ARBA" id="ARBA00022989"/>
    </source>
</evidence>
<keyword evidence="2 7" id="KW-0812">Transmembrane</keyword>
<dbReference type="AlphaFoldDB" id="A0A2S0KK05"/>
<dbReference type="CDD" id="cd03228">
    <property type="entry name" value="ABCC_MRP_Like"/>
    <property type="match status" value="1"/>
</dbReference>
<feature type="transmembrane region" description="Helical" evidence="7">
    <location>
        <begin position="148"/>
        <end position="167"/>
    </location>
</feature>
<dbReference type="InterPro" id="IPR039421">
    <property type="entry name" value="Type_1_exporter"/>
</dbReference>
<keyword evidence="11" id="KW-1185">Reference proteome</keyword>
<feature type="transmembrane region" description="Helical" evidence="7">
    <location>
        <begin position="6"/>
        <end position="26"/>
    </location>
</feature>
<dbReference type="InterPro" id="IPR017871">
    <property type="entry name" value="ABC_transporter-like_CS"/>
</dbReference>
<dbReference type="InterPro" id="IPR003593">
    <property type="entry name" value="AAA+_ATPase"/>
</dbReference>
<evidence type="ECO:0000256" key="6">
    <source>
        <dbReference type="ARBA" id="ARBA00023136"/>
    </source>
</evidence>
<dbReference type="InterPro" id="IPR014216">
    <property type="entry name" value="ABC_transptr_CydD"/>
</dbReference>
<dbReference type="PROSITE" id="PS00211">
    <property type="entry name" value="ABC_TRANSPORTER_1"/>
    <property type="match status" value="1"/>
</dbReference>
<gene>
    <name evidence="10" type="primary">cydD</name>
    <name evidence="10" type="ORF">C6V83_04490</name>
</gene>
<dbReference type="PROSITE" id="PS50929">
    <property type="entry name" value="ABC_TM1F"/>
    <property type="match status" value="1"/>
</dbReference>
<name>A0A2S0KK05_9ACTN</name>
<dbReference type="InterPro" id="IPR003439">
    <property type="entry name" value="ABC_transporter-like_ATP-bd"/>
</dbReference>
<keyword evidence="3" id="KW-0547">Nucleotide-binding</keyword>
<dbReference type="GO" id="GO:0005886">
    <property type="term" value="C:plasma membrane"/>
    <property type="evidence" value="ECO:0007669"/>
    <property type="project" value="UniProtKB-SubCell"/>
</dbReference>
<sequence>MVVTSVFTAATVVAMIVAAVSLAGLLSEIITDPARRSLGAQATHLWVLGAALTARVLLSYLSGRYAHRAALDTIAELRFRALDTLTDPARTSPRELLAARERALTVVLRGLDSLVDYFAGYLPALLSTVLVTPVVVGVIAWADWPSGVVVLITLPLIPVFMILIGLVTRDRTERKLAAMAASTSRLMDLLTGLPTLRALGRAQGPADQVAKLGQNLRKRSMSALRVAFLSGTALELIATLSVAVVAVGIGLRLVYGEMGLYAGILALILAPEAYLPLRQVGAQFHNSEDGMTAAREVLSFIDRPDDETAVPGFAPVSVAGAPVVLDDVGVHGRDGWAPRGLAAELAPGRITVLTGPNGSGKSSVVAVVLGLLRPDEGRVLIGGVPLDAVDPDAYRAQIAWLPQHPVVVPGTVRENLELFGAPDSDGLAAACAATGFDEVLAGLPDGVDTLLGAGGVGLSAGQRQRMALARVLAAPADLILLDEPTAHLDADSEAAVLAAIAARARAGATVLMVAHHASAVGGGDVVVDLGVRHDA</sequence>
<keyword evidence="5 7" id="KW-1133">Transmembrane helix</keyword>
<feature type="domain" description="ABC transporter" evidence="8">
    <location>
        <begin position="323"/>
        <end position="535"/>
    </location>
</feature>
<evidence type="ECO:0000313" key="10">
    <source>
        <dbReference type="EMBL" id="AVM02010.1"/>
    </source>
</evidence>
<feature type="transmembrane region" description="Helical" evidence="7">
    <location>
        <begin position="226"/>
        <end position="252"/>
    </location>
</feature>
<feature type="domain" description="ABC transmembrane type-1" evidence="9">
    <location>
        <begin position="2"/>
        <end position="289"/>
    </location>
</feature>
<accession>A0A2S0KK05</accession>
<dbReference type="InterPro" id="IPR036640">
    <property type="entry name" value="ABC1_TM_sf"/>
</dbReference>
<reference evidence="10 11" key="1">
    <citation type="submission" date="2018-03" db="EMBL/GenBank/DDBJ databases">
        <title>Characteristics and genome of n-alkane degrading marine bacteria Gordonia iterans isolated from crude oil contaminated in Tae-an, South Korea.</title>
        <authorList>
            <person name="Lee S.-S."/>
            <person name="Kim H."/>
        </authorList>
    </citation>
    <scope>NUCLEOTIDE SEQUENCE [LARGE SCALE GENOMIC DNA]</scope>
    <source>
        <strain evidence="10 11">Co17</strain>
    </source>
</reference>
<dbReference type="Gene3D" id="3.40.50.300">
    <property type="entry name" value="P-loop containing nucleotide triphosphate hydrolases"/>
    <property type="match status" value="1"/>
</dbReference>
<feature type="transmembrane region" description="Helical" evidence="7">
    <location>
        <begin position="118"/>
        <end position="142"/>
    </location>
</feature>
<protein>
    <submittedName>
        <fullName evidence="10">Thiol reductant ABC exporter subunit CydD</fullName>
    </submittedName>
</protein>
<dbReference type="NCBIfam" id="TIGR02857">
    <property type="entry name" value="CydD"/>
    <property type="match status" value="1"/>
</dbReference>
<dbReference type="SUPFAM" id="SSF90123">
    <property type="entry name" value="ABC transporter transmembrane region"/>
    <property type="match status" value="1"/>
</dbReference>
<dbReference type="PANTHER" id="PTHR24221">
    <property type="entry name" value="ATP-BINDING CASSETTE SUB-FAMILY B"/>
    <property type="match status" value="1"/>
</dbReference>
<comment type="subcellular location">
    <subcellularLocation>
        <location evidence="1">Cell membrane</location>
        <topology evidence="1">Multi-pass membrane protein</topology>
    </subcellularLocation>
</comment>
<dbReference type="Gene3D" id="1.20.1560.10">
    <property type="entry name" value="ABC transporter type 1, transmembrane domain"/>
    <property type="match status" value="1"/>
</dbReference>
<dbReference type="KEGG" id="git:C6V83_04490"/>
<dbReference type="GO" id="GO:0016887">
    <property type="term" value="F:ATP hydrolysis activity"/>
    <property type="evidence" value="ECO:0007669"/>
    <property type="project" value="InterPro"/>
</dbReference>
<keyword evidence="4" id="KW-0067">ATP-binding</keyword>